<protein>
    <recommendedName>
        <fullName evidence="1">AB hydrolase-1 domain-containing protein</fullName>
    </recommendedName>
</protein>
<evidence type="ECO:0000313" key="3">
    <source>
        <dbReference type="Proteomes" id="UP000054018"/>
    </source>
</evidence>
<dbReference type="SUPFAM" id="SSF53474">
    <property type="entry name" value="alpha/beta-Hydrolases"/>
    <property type="match status" value="1"/>
</dbReference>
<proteinExistence type="predicted"/>
<gene>
    <name evidence="2" type="ORF">PISMIDRAFT_93333</name>
</gene>
<dbReference type="InterPro" id="IPR000073">
    <property type="entry name" value="AB_hydrolase_1"/>
</dbReference>
<dbReference type="InterPro" id="IPR029058">
    <property type="entry name" value="AB_hydrolase_fold"/>
</dbReference>
<feature type="domain" description="AB hydrolase-1" evidence="1">
    <location>
        <begin position="31"/>
        <end position="342"/>
    </location>
</feature>
<dbReference type="OrthoDB" id="3466517at2759"/>
<dbReference type="AlphaFoldDB" id="A0A0C9ZMT2"/>
<reference evidence="2 3" key="1">
    <citation type="submission" date="2014-04" db="EMBL/GenBank/DDBJ databases">
        <authorList>
            <consortium name="DOE Joint Genome Institute"/>
            <person name="Kuo A."/>
            <person name="Kohler A."/>
            <person name="Costa M.D."/>
            <person name="Nagy L.G."/>
            <person name="Floudas D."/>
            <person name="Copeland A."/>
            <person name="Barry K.W."/>
            <person name="Cichocki N."/>
            <person name="Veneault-Fourrey C."/>
            <person name="LaButti K."/>
            <person name="Lindquist E.A."/>
            <person name="Lipzen A."/>
            <person name="Lundell T."/>
            <person name="Morin E."/>
            <person name="Murat C."/>
            <person name="Sun H."/>
            <person name="Tunlid A."/>
            <person name="Henrissat B."/>
            <person name="Grigoriev I.V."/>
            <person name="Hibbett D.S."/>
            <person name="Martin F."/>
            <person name="Nordberg H.P."/>
            <person name="Cantor M.N."/>
            <person name="Hua S.X."/>
        </authorList>
    </citation>
    <scope>NUCLEOTIDE SEQUENCE [LARGE SCALE GENOMIC DNA]</scope>
    <source>
        <strain evidence="2 3">441</strain>
    </source>
</reference>
<organism evidence="2 3">
    <name type="scientific">Pisolithus microcarpus 441</name>
    <dbReference type="NCBI Taxonomy" id="765257"/>
    <lineage>
        <taxon>Eukaryota</taxon>
        <taxon>Fungi</taxon>
        <taxon>Dikarya</taxon>
        <taxon>Basidiomycota</taxon>
        <taxon>Agaricomycotina</taxon>
        <taxon>Agaricomycetes</taxon>
        <taxon>Agaricomycetidae</taxon>
        <taxon>Boletales</taxon>
        <taxon>Sclerodermatineae</taxon>
        <taxon>Pisolithaceae</taxon>
        <taxon>Pisolithus</taxon>
    </lineage>
</organism>
<keyword evidence="3" id="KW-1185">Reference proteome</keyword>
<dbReference type="Gene3D" id="3.40.50.1820">
    <property type="entry name" value="alpha/beta hydrolase"/>
    <property type="match status" value="1"/>
</dbReference>
<name>A0A0C9ZMT2_9AGAM</name>
<reference evidence="3" key="2">
    <citation type="submission" date="2015-01" db="EMBL/GenBank/DDBJ databases">
        <title>Evolutionary Origins and Diversification of the Mycorrhizal Mutualists.</title>
        <authorList>
            <consortium name="DOE Joint Genome Institute"/>
            <consortium name="Mycorrhizal Genomics Consortium"/>
            <person name="Kohler A."/>
            <person name="Kuo A."/>
            <person name="Nagy L.G."/>
            <person name="Floudas D."/>
            <person name="Copeland A."/>
            <person name="Barry K.W."/>
            <person name="Cichocki N."/>
            <person name="Veneault-Fourrey C."/>
            <person name="LaButti K."/>
            <person name="Lindquist E.A."/>
            <person name="Lipzen A."/>
            <person name="Lundell T."/>
            <person name="Morin E."/>
            <person name="Murat C."/>
            <person name="Riley R."/>
            <person name="Ohm R."/>
            <person name="Sun H."/>
            <person name="Tunlid A."/>
            <person name="Henrissat B."/>
            <person name="Grigoriev I.V."/>
            <person name="Hibbett D.S."/>
            <person name="Martin F."/>
        </authorList>
    </citation>
    <scope>NUCLEOTIDE SEQUENCE [LARGE SCALE GENOMIC DNA]</scope>
    <source>
        <strain evidence="3">441</strain>
    </source>
</reference>
<accession>A0A0C9ZMT2</accession>
<evidence type="ECO:0000313" key="2">
    <source>
        <dbReference type="EMBL" id="KIK27219.1"/>
    </source>
</evidence>
<dbReference type="EMBL" id="KN833697">
    <property type="protein sequence ID" value="KIK27219.1"/>
    <property type="molecule type" value="Genomic_DNA"/>
</dbReference>
<dbReference type="HOGENOM" id="CLU_045014_0_0_1"/>
<dbReference type="Proteomes" id="UP000054018">
    <property type="component" value="Unassembled WGS sequence"/>
</dbReference>
<sequence length="355" mass="40073">MSNFINIDGNISFFYEDSGTDGLDPSEYTTIVLIHGWGFNGAVFRKLFPFGPEHNYRIVSLYRRGYAPTSPWTKEEVALFMSSDLEAGKEFLRLAGLQIAKFLLEFAASQEIPKYDKKRKTGGILLTGWSLGALYPHTVLAALDGLTTEELGRLETYLHAVLYYDSPTIHLGIPQPSQTQSSLASPLATVSEQWAIFKKLCTDYYVHPNPYSHDLADLNFNEPDEGRTASLSDLSEGELEQMISLEMFATHDQSPIIINPEAFRITSRRALFNVEMARYLPNVKVRILCGTEGWGLFVFSVNEMERALKDPSSVFGKDAERARDFKVVRLAKGNHFVFWDEPNWALDQFVASLND</sequence>
<evidence type="ECO:0000259" key="1">
    <source>
        <dbReference type="Pfam" id="PF12697"/>
    </source>
</evidence>
<dbReference type="Pfam" id="PF12697">
    <property type="entry name" value="Abhydrolase_6"/>
    <property type="match status" value="1"/>
</dbReference>